<dbReference type="PANTHER" id="PTHR44329">
    <property type="entry name" value="SERINE/THREONINE-PROTEIN KINASE TNNI3K-RELATED"/>
    <property type="match status" value="1"/>
</dbReference>
<name>A0A0C3QIZ7_9AGAM</name>
<dbReference type="SUPFAM" id="SSF56112">
    <property type="entry name" value="Protein kinase-like (PK-like)"/>
    <property type="match status" value="1"/>
</dbReference>
<reference evidence="7" key="2">
    <citation type="submission" date="2015-01" db="EMBL/GenBank/DDBJ databases">
        <title>Evolutionary Origins and Diversification of the Mycorrhizal Mutualists.</title>
        <authorList>
            <consortium name="DOE Joint Genome Institute"/>
            <consortium name="Mycorrhizal Genomics Consortium"/>
            <person name="Kohler A."/>
            <person name="Kuo A."/>
            <person name="Nagy L.G."/>
            <person name="Floudas D."/>
            <person name="Copeland A."/>
            <person name="Barry K.W."/>
            <person name="Cichocki N."/>
            <person name="Veneault-Fourrey C."/>
            <person name="LaButti K."/>
            <person name="Lindquist E.A."/>
            <person name="Lipzen A."/>
            <person name="Lundell T."/>
            <person name="Morin E."/>
            <person name="Murat C."/>
            <person name="Riley R."/>
            <person name="Ohm R."/>
            <person name="Sun H."/>
            <person name="Tunlid A."/>
            <person name="Henrissat B."/>
            <person name="Grigoriev I.V."/>
            <person name="Hibbett D.S."/>
            <person name="Martin F."/>
        </authorList>
    </citation>
    <scope>NUCLEOTIDE SEQUENCE [LARGE SCALE GENOMIC DNA]</scope>
    <source>
        <strain evidence="7">MUT 4182</strain>
    </source>
</reference>
<dbReference type="PROSITE" id="PS00108">
    <property type="entry name" value="PROTEIN_KINASE_ST"/>
    <property type="match status" value="1"/>
</dbReference>
<dbReference type="GO" id="GO:0004674">
    <property type="term" value="F:protein serine/threonine kinase activity"/>
    <property type="evidence" value="ECO:0007669"/>
    <property type="project" value="TreeGrafter"/>
</dbReference>
<dbReference type="HOGENOM" id="CLU_000288_7_18_1"/>
<accession>A0A0C3QIZ7</accession>
<dbReference type="Proteomes" id="UP000054248">
    <property type="component" value="Unassembled WGS sequence"/>
</dbReference>
<keyword evidence="2" id="KW-0547">Nucleotide-binding</keyword>
<dbReference type="Pfam" id="PF07714">
    <property type="entry name" value="PK_Tyr_Ser-Thr"/>
    <property type="match status" value="2"/>
</dbReference>
<evidence type="ECO:0000256" key="2">
    <source>
        <dbReference type="ARBA" id="ARBA00022741"/>
    </source>
</evidence>
<dbReference type="SMART" id="SM00220">
    <property type="entry name" value="S_TKc"/>
    <property type="match status" value="1"/>
</dbReference>
<dbReference type="InterPro" id="IPR011009">
    <property type="entry name" value="Kinase-like_dom_sf"/>
</dbReference>
<dbReference type="Gene3D" id="1.10.510.10">
    <property type="entry name" value="Transferase(Phosphotransferase) domain 1"/>
    <property type="match status" value="1"/>
</dbReference>
<evidence type="ECO:0000256" key="4">
    <source>
        <dbReference type="ARBA" id="ARBA00022840"/>
    </source>
</evidence>
<dbReference type="STRING" id="1051891.A0A0C3QIZ7"/>
<protein>
    <recommendedName>
        <fullName evidence="5">Protein kinase domain-containing protein</fullName>
    </recommendedName>
</protein>
<evidence type="ECO:0000259" key="5">
    <source>
        <dbReference type="PROSITE" id="PS50011"/>
    </source>
</evidence>
<organism evidence="6 7">
    <name type="scientific">Tulasnella calospora MUT 4182</name>
    <dbReference type="NCBI Taxonomy" id="1051891"/>
    <lineage>
        <taxon>Eukaryota</taxon>
        <taxon>Fungi</taxon>
        <taxon>Dikarya</taxon>
        <taxon>Basidiomycota</taxon>
        <taxon>Agaricomycotina</taxon>
        <taxon>Agaricomycetes</taxon>
        <taxon>Cantharellales</taxon>
        <taxon>Tulasnellaceae</taxon>
        <taxon>Tulasnella</taxon>
    </lineage>
</organism>
<proteinExistence type="predicted"/>
<evidence type="ECO:0000313" key="6">
    <source>
        <dbReference type="EMBL" id="KIO26034.1"/>
    </source>
</evidence>
<reference evidence="6 7" key="1">
    <citation type="submission" date="2014-04" db="EMBL/GenBank/DDBJ databases">
        <authorList>
            <consortium name="DOE Joint Genome Institute"/>
            <person name="Kuo A."/>
            <person name="Girlanda M."/>
            <person name="Perotto S."/>
            <person name="Kohler A."/>
            <person name="Nagy L.G."/>
            <person name="Floudas D."/>
            <person name="Copeland A."/>
            <person name="Barry K.W."/>
            <person name="Cichocki N."/>
            <person name="Veneault-Fourrey C."/>
            <person name="LaButti K."/>
            <person name="Lindquist E.A."/>
            <person name="Lipzen A."/>
            <person name="Lundell T."/>
            <person name="Morin E."/>
            <person name="Murat C."/>
            <person name="Sun H."/>
            <person name="Tunlid A."/>
            <person name="Henrissat B."/>
            <person name="Grigoriev I.V."/>
            <person name="Hibbett D.S."/>
            <person name="Martin F."/>
            <person name="Nordberg H.P."/>
            <person name="Cantor M.N."/>
            <person name="Hua S.X."/>
        </authorList>
    </citation>
    <scope>NUCLEOTIDE SEQUENCE [LARGE SCALE GENOMIC DNA]</scope>
    <source>
        <strain evidence="6 7">MUT 4182</strain>
    </source>
</reference>
<dbReference type="InterPro" id="IPR008271">
    <property type="entry name" value="Ser/Thr_kinase_AS"/>
</dbReference>
<evidence type="ECO:0000256" key="3">
    <source>
        <dbReference type="ARBA" id="ARBA00022777"/>
    </source>
</evidence>
<keyword evidence="4" id="KW-0067">ATP-binding</keyword>
<keyword evidence="1" id="KW-0808">Transferase</keyword>
<keyword evidence="3" id="KW-0418">Kinase</keyword>
<dbReference type="PANTHER" id="PTHR44329:SF288">
    <property type="entry name" value="MITOGEN-ACTIVATED PROTEIN KINASE KINASE KINASE 20"/>
    <property type="match status" value="1"/>
</dbReference>
<dbReference type="InterPro" id="IPR051681">
    <property type="entry name" value="Ser/Thr_Kinases-Pseudokinases"/>
</dbReference>
<evidence type="ECO:0000256" key="1">
    <source>
        <dbReference type="ARBA" id="ARBA00022679"/>
    </source>
</evidence>
<dbReference type="PROSITE" id="PS50011">
    <property type="entry name" value="PROTEIN_KINASE_DOM"/>
    <property type="match status" value="1"/>
</dbReference>
<evidence type="ECO:0000313" key="7">
    <source>
        <dbReference type="Proteomes" id="UP000054248"/>
    </source>
</evidence>
<keyword evidence="7" id="KW-1185">Reference proteome</keyword>
<gene>
    <name evidence="6" type="ORF">M407DRAFT_24598</name>
</gene>
<dbReference type="OrthoDB" id="10252171at2759"/>
<sequence length="435" mass="48842">MDRKDAVLESKGRPRQKVLESVEDLRIDKARIQPIAGCLPMTGGKSDIERATLLPNPLATPQGANLSVCIAVKKLRCSDDADDDQILALLSREAKIISSLSHKNIVKIIGFVEQVEESIAWMVFSWEENGNLREFIQSSRPEFFSRVLLLRDVADGVQYLHHRKPPICHGDLKSLNILVNPDKSAVITDFGSAHTLDVTPEKTAEDRMRMAKIPSVGGERDMEPLKVELAPSGKSITLAGCAWTLRWAAPELLNGGSADLTSDIWAFGWICWETLTSTFPFAEDNDIGATMRILNGDLPTLASEYEREKASGLCSLMAKCWSQCKSERPSAAICRNFLQEVNVQDFGWKELRALEEGFCVYGRRAAQAIHTRETLKEWKQRAILRGEQVSYEEEDAMLAQIMRWNPPDWRRGGFGPAISPYPPRPDNPNYAPYWR</sequence>
<dbReference type="InterPro" id="IPR001245">
    <property type="entry name" value="Ser-Thr/Tyr_kinase_cat_dom"/>
</dbReference>
<feature type="domain" description="Protein kinase" evidence="5">
    <location>
        <begin position="34"/>
        <end position="338"/>
    </location>
</feature>
<dbReference type="EMBL" id="KN823030">
    <property type="protein sequence ID" value="KIO26034.1"/>
    <property type="molecule type" value="Genomic_DNA"/>
</dbReference>
<dbReference type="InterPro" id="IPR000719">
    <property type="entry name" value="Prot_kinase_dom"/>
</dbReference>
<dbReference type="AlphaFoldDB" id="A0A0C3QIZ7"/>
<dbReference type="GO" id="GO:0005524">
    <property type="term" value="F:ATP binding"/>
    <property type="evidence" value="ECO:0007669"/>
    <property type="project" value="UniProtKB-KW"/>
</dbReference>